<reference evidence="1 2" key="1">
    <citation type="submission" date="2016-03" db="EMBL/GenBank/DDBJ databases">
        <title>Genome sequence of Rhodococcus kyotonensis KB10.</title>
        <authorList>
            <person name="Jeong H."/>
            <person name="Hong C.E."/>
            <person name="Jo S.H."/>
            <person name="Park J.M."/>
        </authorList>
    </citation>
    <scope>NUCLEOTIDE SEQUENCE [LARGE SCALE GENOMIC DNA]</scope>
    <source>
        <strain evidence="1 2">KB10</strain>
    </source>
</reference>
<accession>A0A177YFA8</accession>
<comment type="caution">
    <text evidence="1">The sequence shown here is derived from an EMBL/GenBank/DDBJ whole genome shotgun (WGS) entry which is preliminary data.</text>
</comment>
<proteinExistence type="predicted"/>
<gene>
    <name evidence="1" type="ORF">A3K89_21010</name>
</gene>
<dbReference type="AlphaFoldDB" id="A0A177YFA8"/>
<organism evidence="1 2">
    <name type="scientific">Rhodococcoides kyotonense</name>
    <dbReference type="NCBI Taxonomy" id="398843"/>
    <lineage>
        <taxon>Bacteria</taxon>
        <taxon>Bacillati</taxon>
        <taxon>Actinomycetota</taxon>
        <taxon>Actinomycetes</taxon>
        <taxon>Mycobacteriales</taxon>
        <taxon>Nocardiaceae</taxon>
        <taxon>Rhodococcoides</taxon>
    </lineage>
</organism>
<evidence type="ECO:0000313" key="1">
    <source>
        <dbReference type="EMBL" id="OAK53990.1"/>
    </source>
</evidence>
<sequence length="71" mass="7724">MPRQGTDQIGIGLYSSRFKAENDVVGQGPYATMETAAGYIQVFALFLPRSSTAALQPLTEFGFELHPAVPY</sequence>
<name>A0A177YFA8_9NOCA</name>
<dbReference type="EMBL" id="LVHI01000013">
    <property type="protein sequence ID" value="OAK53990.1"/>
    <property type="molecule type" value="Genomic_DNA"/>
</dbReference>
<evidence type="ECO:0000313" key="2">
    <source>
        <dbReference type="Proteomes" id="UP000077519"/>
    </source>
</evidence>
<dbReference type="Proteomes" id="UP000077519">
    <property type="component" value="Unassembled WGS sequence"/>
</dbReference>
<keyword evidence="2" id="KW-1185">Reference proteome</keyword>
<protein>
    <submittedName>
        <fullName evidence="1">Uncharacterized protein</fullName>
    </submittedName>
</protein>